<dbReference type="AlphaFoldDB" id="A0A858Q7L0"/>
<evidence type="ECO:0000256" key="2">
    <source>
        <dbReference type="SAM" id="SignalP"/>
    </source>
</evidence>
<dbReference type="Pfam" id="PF25917">
    <property type="entry name" value="BSH_RND"/>
    <property type="match status" value="1"/>
</dbReference>
<feature type="domain" description="YknX-like C-terminal permuted SH3-like" evidence="5">
    <location>
        <begin position="283"/>
        <end position="350"/>
    </location>
</feature>
<feature type="domain" description="CusB-like beta-barrel" evidence="4">
    <location>
        <begin position="203"/>
        <end position="275"/>
    </location>
</feature>
<dbReference type="PANTHER" id="PTHR30469:SF11">
    <property type="entry name" value="BLL4320 PROTEIN"/>
    <property type="match status" value="1"/>
</dbReference>
<dbReference type="Gene3D" id="2.40.30.170">
    <property type="match status" value="1"/>
</dbReference>
<dbReference type="Pfam" id="PF25954">
    <property type="entry name" value="Beta-barrel_RND_2"/>
    <property type="match status" value="1"/>
</dbReference>
<name>A0A858Q7L0_9GAMM</name>
<dbReference type="KEGG" id="metu:GNH96_07830"/>
<comment type="similarity">
    <text evidence="1">Belongs to the membrane fusion protein (MFP) (TC 8.A.1) family.</text>
</comment>
<dbReference type="InterPro" id="IPR006143">
    <property type="entry name" value="RND_pump_MFP"/>
</dbReference>
<dbReference type="RefSeq" id="WP_169603172.1">
    <property type="nucleotide sequence ID" value="NZ_CP046565.1"/>
</dbReference>
<dbReference type="GO" id="GO:0015562">
    <property type="term" value="F:efflux transmembrane transporter activity"/>
    <property type="evidence" value="ECO:0007669"/>
    <property type="project" value="TreeGrafter"/>
</dbReference>
<feature type="chain" id="PRO_5032466989" evidence="2">
    <location>
        <begin position="20"/>
        <end position="360"/>
    </location>
</feature>
<proteinExistence type="inferred from homology"/>
<evidence type="ECO:0000259" key="5">
    <source>
        <dbReference type="Pfam" id="PF25989"/>
    </source>
</evidence>
<dbReference type="InterPro" id="IPR058792">
    <property type="entry name" value="Beta-barrel_RND_2"/>
</dbReference>
<evidence type="ECO:0000313" key="7">
    <source>
        <dbReference type="Proteomes" id="UP000503004"/>
    </source>
</evidence>
<dbReference type="SUPFAM" id="SSF111369">
    <property type="entry name" value="HlyD-like secretion proteins"/>
    <property type="match status" value="1"/>
</dbReference>
<dbReference type="Gene3D" id="1.10.287.470">
    <property type="entry name" value="Helix hairpin bin"/>
    <property type="match status" value="1"/>
</dbReference>
<dbReference type="InterPro" id="IPR058625">
    <property type="entry name" value="MdtA-like_BSH"/>
</dbReference>
<dbReference type="FunFam" id="2.40.30.170:FF:000010">
    <property type="entry name" value="Efflux RND transporter periplasmic adaptor subunit"/>
    <property type="match status" value="1"/>
</dbReference>
<dbReference type="InterPro" id="IPR058637">
    <property type="entry name" value="YknX-like_C"/>
</dbReference>
<dbReference type="NCBIfam" id="TIGR01730">
    <property type="entry name" value="RND_mfp"/>
    <property type="match status" value="1"/>
</dbReference>
<dbReference type="Gene3D" id="2.40.50.100">
    <property type="match status" value="1"/>
</dbReference>
<evidence type="ECO:0000313" key="6">
    <source>
        <dbReference type="EMBL" id="QJD29892.1"/>
    </source>
</evidence>
<dbReference type="GO" id="GO:1990281">
    <property type="term" value="C:efflux pump complex"/>
    <property type="evidence" value="ECO:0007669"/>
    <property type="project" value="TreeGrafter"/>
</dbReference>
<evidence type="ECO:0000256" key="1">
    <source>
        <dbReference type="ARBA" id="ARBA00009477"/>
    </source>
</evidence>
<feature type="domain" description="Multidrug resistance protein MdtA-like barrel-sandwich hybrid" evidence="3">
    <location>
        <begin position="70"/>
        <end position="193"/>
    </location>
</feature>
<dbReference type="Pfam" id="PF25989">
    <property type="entry name" value="YknX_C"/>
    <property type="match status" value="1"/>
</dbReference>
<accession>A0A858Q7L0</accession>
<dbReference type="PANTHER" id="PTHR30469">
    <property type="entry name" value="MULTIDRUG RESISTANCE PROTEIN MDTA"/>
    <property type="match status" value="1"/>
</dbReference>
<sequence>MSKKGFAILVLAASLAAIAGWWRFVAGPPAAAPPTDVRVPPPAPVFAARVWAESVDDAIDAVGTLRADESVVIRPEVQGRVKAIHFTEGKPVRAGEVLIELEQDEYRAALAQSLAQQELDQANFARMKAMRERAHVSAQQYDEALSKLKYSNALVERDRVLLQKTVLRAPFDGIVGIREVSVGEYIDKGKALVNLEALDPVKLDFKVPEKYAGTVAKGLALTAEVAAYPGRTFPGAVYAVDPRLEEESRTLRVRARLPNKDQALRPGMFARIHLALGRARRALFVPESALVVKGSSASVFRVVSGKAIATPVGIGARYKGKVEIVQGLDEGDSVVTEGQVKLRDGAPVTVLEAKDNPPAP</sequence>
<gene>
    <name evidence="6" type="ORF">GNH96_07830</name>
</gene>
<dbReference type="Gene3D" id="2.40.420.20">
    <property type="match status" value="1"/>
</dbReference>
<organism evidence="6 7">
    <name type="scientific">Methylococcus geothermalis</name>
    <dbReference type="NCBI Taxonomy" id="2681310"/>
    <lineage>
        <taxon>Bacteria</taxon>
        <taxon>Pseudomonadati</taxon>
        <taxon>Pseudomonadota</taxon>
        <taxon>Gammaproteobacteria</taxon>
        <taxon>Methylococcales</taxon>
        <taxon>Methylococcaceae</taxon>
        <taxon>Methylococcus</taxon>
    </lineage>
</organism>
<evidence type="ECO:0000259" key="3">
    <source>
        <dbReference type="Pfam" id="PF25917"/>
    </source>
</evidence>
<keyword evidence="2" id="KW-0732">Signal</keyword>
<feature type="signal peptide" evidence="2">
    <location>
        <begin position="1"/>
        <end position="19"/>
    </location>
</feature>
<dbReference type="Proteomes" id="UP000503004">
    <property type="component" value="Chromosome"/>
</dbReference>
<dbReference type="EMBL" id="CP046565">
    <property type="protein sequence ID" value="QJD29892.1"/>
    <property type="molecule type" value="Genomic_DNA"/>
</dbReference>
<protein>
    <submittedName>
        <fullName evidence="6">Efflux RND transporter periplasmic adaptor subunit</fullName>
    </submittedName>
</protein>
<keyword evidence="7" id="KW-1185">Reference proteome</keyword>
<reference evidence="7" key="1">
    <citation type="submission" date="2019-12" db="EMBL/GenBank/DDBJ databases">
        <authorList>
            <person name="Awala S.I."/>
            <person name="Rhee S.K."/>
        </authorList>
    </citation>
    <scope>NUCLEOTIDE SEQUENCE [LARGE SCALE GENOMIC DNA]</scope>
    <source>
        <strain evidence="7">IM1</strain>
    </source>
</reference>
<evidence type="ECO:0000259" key="4">
    <source>
        <dbReference type="Pfam" id="PF25954"/>
    </source>
</evidence>